<dbReference type="InterPro" id="IPR020848">
    <property type="entry name" value="AP_endonuclease_F1_CS"/>
</dbReference>
<comment type="similarity">
    <text evidence="2">Belongs to the DNA repair enzymes AP/ExoA family.</text>
</comment>
<feature type="active site" evidence="6">
    <location>
        <position position="108"/>
    </location>
</feature>
<feature type="site" description="Transition state stabilizer" evidence="8">
    <location>
        <position position="150"/>
    </location>
</feature>
<organism evidence="10 11">
    <name type="scientific">Treponema maltophilum ATCC 51939</name>
    <dbReference type="NCBI Taxonomy" id="1125699"/>
    <lineage>
        <taxon>Bacteria</taxon>
        <taxon>Pseudomonadati</taxon>
        <taxon>Spirochaetota</taxon>
        <taxon>Spirochaetia</taxon>
        <taxon>Spirochaetales</taxon>
        <taxon>Treponemataceae</taxon>
        <taxon>Treponema</taxon>
    </lineage>
</organism>
<dbReference type="STRING" id="1125699.HMPREF9194_02050"/>
<dbReference type="InterPro" id="IPR020847">
    <property type="entry name" value="AP_endonuclease_F1_BS"/>
</dbReference>
<gene>
    <name evidence="10" type="ORF">HMPREF9194_02050</name>
</gene>
<evidence type="ECO:0000313" key="11">
    <source>
        <dbReference type="Proteomes" id="UP000014541"/>
    </source>
</evidence>
<dbReference type="InterPro" id="IPR005135">
    <property type="entry name" value="Endo/exonuclease/phosphatase"/>
</dbReference>
<dbReference type="HOGENOM" id="CLU_027539_1_3_12"/>
<keyword evidence="5 7" id="KW-0460">Magnesium</keyword>
<dbReference type="Gene3D" id="3.60.10.10">
    <property type="entry name" value="Endonuclease/exonuclease/phosphatase"/>
    <property type="match status" value="1"/>
</dbReference>
<feature type="binding site" evidence="7">
    <location>
        <position position="8"/>
    </location>
    <ligand>
        <name>Mg(2+)</name>
        <dbReference type="ChEBI" id="CHEBI:18420"/>
        <label>1</label>
    </ligand>
</feature>
<evidence type="ECO:0000256" key="7">
    <source>
        <dbReference type="PIRSR" id="PIRSR604808-2"/>
    </source>
</evidence>
<feature type="site" description="Interaction with DNA substrate" evidence="8">
    <location>
        <position position="245"/>
    </location>
</feature>
<feature type="binding site" evidence="7">
    <location>
        <position position="244"/>
    </location>
    <ligand>
        <name>Mg(2+)</name>
        <dbReference type="ChEBI" id="CHEBI:18420"/>
        <label>1</label>
    </ligand>
</feature>
<dbReference type="PANTHER" id="PTHR22748">
    <property type="entry name" value="AP ENDONUCLEASE"/>
    <property type="match status" value="1"/>
</dbReference>
<feature type="active site" description="Proton acceptor" evidence="6">
    <location>
        <position position="245"/>
    </location>
</feature>
<dbReference type="NCBIfam" id="TIGR00195">
    <property type="entry name" value="exoDNase_III"/>
    <property type="match status" value="1"/>
</dbReference>
<dbReference type="GO" id="GO:0003906">
    <property type="term" value="F:DNA-(apurinic or apyrimidinic site) endonuclease activity"/>
    <property type="evidence" value="ECO:0007669"/>
    <property type="project" value="TreeGrafter"/>
</dbReference>
<dbReference type="EMBL" id="ATFF01000006">
    <property type="protein sequence ID" value="EPF31699.1"/>
    <property type="molecule type" value="Genomic_DNA"/>
</dbReference>
<keyword evidence="4" id="KW-0378">Hydrolase</keyword>
<dbReference type="GO" id="GO:0003677">
    <property type="term" value="F:DNA binding"/>
    <property type="evidence" value="ECO:0007669"/>
    <property type="project" value="InterPro"/>
</dbReference>
<dbReference type="AlphaFoldDB" id="S3L4G1"/>
<feature type="binding site" evidence="7">
    <location>
        <position position="36"/>
    </location>
    <ligand>
        <name>Mg(2+)</name>
        <dbReference type="ChEBI" id="CHEBI:18420"/>
        <label>1</label>
    </ligand>
</feature>
<dbReference type="PANTHER" id="PTHR22748:SF6">
    <property type="entry name" value="DNA-(APURINIC OR APYRIMIDINIC SITE) ENDONUCLEASE"/>
    <property type="match status" value="1"/>
</dbReference>
<dbReference type="PATRIC" id="fig|1125699.3.peg.2070"/>
<dbReference type="Pfam" id="PF03372">
    <property type="entry name" value="Exo_endo_phos"/>
    <property type="match status" value="1"/>
</dbReference>
<dbReference type="FunFam" id="3.60.10.10:FF:000026">
    <property type="entry name" value="Exodeoxyribonuclease III"/>
    <property type="match status" value="1"/>
</dbReference>
<keyword evidence="7" id="KW-0464">Manganese</keyword>
<evidence type="ECO:0000256" key="3">
    <source>
        <dbReference type="ARBA" id="ARBA00022723"/>
    </source>
</evidence>
<evidence type="ECO:0000259" key="9">
    <source>
        <dbReference type="Pfam" id="PF03372"/>
    </source>
</evidence>
<dbReference type="GO" id="GO:0008081">
    <property type="term" value="F:phosphoric diester hydrolase activity"/>
    <property type="evidence" value="ECO:0007669"/>
    <property type="project" value="TreeGrafter"/>
</dbReference>
<evidence type="ECO:0000256" key="1">
    <source>
        <dbReference type="ARBA" id="ARBA00001936"/>
    </source>
</evidence>
<name>S3L4G1_TREMA</name>
<dbReference type="Proteomes" id="UP000014541">
    <property type="component" value="Unassembled WGS sequence"/>
</dbReference>
<evidence type="ECO:0000256" key="6">
    <source>
        <dbReference type="PIRSR" id="PIRSR604808-1"/>
    </source>
</evidence>
<feature type="binding site" evidence="7">
    <location>
        <position position="148"/>
    </location>
    <ligand>
        <name>Mg(2+)</name>
        <dbReference type="ChEBI" id="CHEBI:18420"/>
        <label>1</label>
    </ligand>
</feature>
<sequence length="256" mass="28727">MSRIISWNVNGIRAVEKKDFTGWLSSCGADVVCIQETKANPGQLSEALRNPDGYRSFWASAVKPGYSGTALYTKKEPDNVVFMGIDEFDREGRTIAAFFGTTVVISAYFPNSQDAGARLGYKLDYCAAVFALCNNLVEKGYNIVLCGDYNIAHKPIDLANPKSNEKNPGYLPEERAWMDMFTSNGYADTFRHFCTEPDQYTWWSYRFRAREKNIGWRIDYQCVNDAFLPQVESSSILSTVFGSDHCPVSLTLSGNL</sequence>
<dbReference type="eggNOG" id="COG0708">
    <property type="taxonomic scope" value="Bacteria"/>
</dbReference>
<reference evidence="10 11" key="1">
    <citation type="submission" date="2013-04" db="EMBL/GenBank/DDBJ databases">
        <title>The Genome Sequence of Treponema maltophilum ATCC 51939.</title>
        <authorList>
            <consortium name="The Broad Institute Genomics Platform"/>
            <person name="Earl A."/>
            <person name="Ward D."/>
            <person name="Feldgarden M."/>
            <person name="Gevers D."/>
            <person name="Leonetti C."/>
            <person name="Blanton J.M."/>
            <person name="Dewhirst F.E."/>
            <person name="Izard J."/>
            <person name="Walker B."/>
            <person name="Young S."/>
            <person name="Zeng Q."/>
            <person name="Gargeya S."/>
            <person name="Fitzgerald M."/>
            <person name="Haas B."/>
            <person name="Abouelleil A."/>
            <person name="Allen A.W."/>
            <person name="Alvarado L."/>
            <person name="Arachchi H.M."/>
            <person name="Berlin A.M."/>
            <person name="Chapman S.B."/>
            <person name="Gainer-Dewar J."/>
            <person name="Goldberg J."/>
            <person name="Griggs A."/>
            <person name="Gujja S."/>
            <person name="Hansen M."/>
            <person name="Howarth C."/>
            <person name="Imamovic A."/>
            <person name="Ireland A."/>
            <person name="Larimer J."/>
            <person name="McCowan C."/>
            <person name="Murphy C."/>
            <person name="Pearson M."/>
            <person name="Poon T.W."/>
            <person name="Priest M."/>
            <person name="Roberts A."/>
            <person name="Saif S."/>
            <person name="Shea T."/>
            <person name="Sisk P."/>
            <person name="Sykes S."/>
            <person name="Wortman J."/>
            <person name="Nusbaum C."/>
            <person name="Birren B."/>
        </authorList>
    </citation>
    <scope>NUCLEOTIDE SEQUENCE [LARGE SCALE GENOMIC DNA]</scope>
    <source>
        <strain evidence="10 11">ATCC 51939</strain>
    </source>
</reference>
<evidence type="ECO:0000256" key="4">
    <source>
        <dbReference type="ARBA" id="ARBA00022801"/>
    </source>
</evidence>
<keyword evidence="11" id="KW-1185">Reference proteome</keyword>
<comment type="cofactor">
    <cofactor evidence="7">
        <name>Mg(2+)</name>
        <dbReference type="ChEBI" id="CHEBI:18420"/>
    </cofactor>
    <cofactor evidence="7">
        <name>Mn(2+)</name>
        <dbReference type="ChEBI" id="CHEBI:29035"/>
    </cofactor>
    <text evidence="7">Probably binds two magnesium or manganese ions per subunit.</text>
</comment>
<dbReference type="PROSITE" id="PS00727">
    <property type="entry name" value="AP_NUCLEASE_F1_2"/>
    <property type="match status" value="1"/>
</dbReference>
<dbReference type="GO" id="GO:0006284">
    <property type="term" value="P:base-excision repair"/>
    <property type="evidence" value="ECO:0007669"/>
    <property type="project" value="TreeGrafter"/>
</dbReference>
<feature type="site" description="Important for catalytic activity" evidence="8">
    <location>
        <position position="219"/>
    </location>
</feature>
<dbReference type="GO" id="GO:0046872">
    <property type="term" value="F:metal ion binding"/>
    <property type="evidence" value="ECO:0007669"/>
    <property type="project" value="UniProtKB-KW"/>
</dbReference>
<feature type="active site" description="Proton donor/acceptor" evidence="6">
    <location>
        <position position="148"/>
    </location>
</feature>
<dbReference type="SUPFAM" id="SSF56219">
    <property type="entry name" value="DNase I-like"/>
    <property type="match status" value="1"/>
</dbReference>
<dbReference type="PROSITE" id="PS00726">
    <property type="entry name" value="AP_NUCLEASE_F1_1"/>
    <property type="match status" value="1"/>
</dbReference>
<dbReference type="GO" id="GO:0008311">
    <property type="term" value="F:double-stranded DNA 3'-5' DNA exonuclease activity"/>
    <property type="evidence" value="ECO:0007669"/>
    <property type="project" value="TreeGrafter"/>
</dbReference>
<evidence type="ECO:0000256" key="8">
    <source>
        <dbReference type="PIRSR" id="PIRSR604808-3"/>
    </source>
</evidence>
<protein>
    <submittedName>
        <fullName evidence="10">Exodeoxyribonuclease III (Xth)</fullName>
    </submittedName>
</protein>
<keyword evidence="3 7" id="KW-0479">Metal-binding</keyword>
<evidence type="ECO:0000256" key="2">
    <source>
        <dbReference type="ARBA" id="ARBA00007092"/>
    </source>
</evidence>
<feature type="domain" description="Endonuclease/exonuclease/phosphatase" evidence="9">
    <location>
        <begin position="5"/>
        <end position="245"/>
    </location>
</feature>
<accession>S3L4G1</accession>
<dbReference type="OrthoDB" id="9803914at2"/>
<dbReference type="InterPro" id="IPR036691">
    <property type="entry name" value="Endo/exonu/phosph_ase_sf"/>
</dbReference>
<dbReference type="InterPro" id="IPR004808">
    <property type="entry name" value="AP_endonuc_1"/>
</dbReference>
<evidence type="ECO:0000256" key="5">
    <source>
        <dbReference type="ARBA" id="ARBA00022842"/>
    </source>
</evidence>
<dbReference type="RefSeq" id="WP_016526308.1">
    <property type="nucleotide sequence ID" value="NZ_KE332518.1"/>
</dbReference>
<comment type="caution">
    <text evidence="10">The sequence shown here is derived from an EMBL/GenBank/DDBJ whole genome shotgun (WGS) entry which is preliminary data.</text>
</comment>
<feature type="binding site" evidence="7">
    <location>
        <position position="245"/>
    </location>
    <ligand>
        <name>Mg(2+)</name>
        <dbReference type="ChEBI" id="CHEBI:18420"/>
        <label>1</label>
    </ligand>
</feature>
<comment type="cofactor">
    <cofactor evidence="1">
        <name>Mn(2+)</name>
        <dbReference type="ChEBI" id="CHEBI:29035"/>
    </cofactor>
</comment>
<evidence type="ECO:0000313" key="10">
    <source>
        <dbReference type="EMBL" id="EPF31699.1"/>
    </source>
</evidence>
<dbReference type="NCBIfam" id="TIGR00633">
    <property type="entry name" value="xth"/>
    <property type="match status" value="1"/>
</dbReference>
<dbReference type="PROSITE" id="PS51435">
    <property type="entry name" value="AP_NUCLEASE_F1_4"/>
    <property type="match status" value="1"/>
</dbReference>
<feature type="binding site" evidence="7">
    <location>
        <position position="150"/>
    </location>
    <ligand>
        <name>Mg(2+)</name>
        <dbReference type="ChEBI" id="CHEBI:18420"/>
        <label>1</label>
    </ligand>
</feature>
<proteinExistence type="inferred from homology"/>